<dbReference type="Pfam" id="PF12019">
    <property type="entry name" value="GspH"/>
    <property type="match status" value="1"/>
</dbReference>
<dbReference type="Pfam" id="PF07963">
    <property type="entry name" value="N_methyl"/>
    <property type="match status" value="1"/>
</dbReference>
<dbReference type="AlphaFoldDB" id="A0A1C4GTH4"/>
<dbReference type="GO" id="GO:0015628">
    <property type="term" value="P:protein secretion by the type II secretion system"/>
    <property type="evidence" value="ECO:0007669"/>
    <property type="project" value="InterPro"/>
</dbReference>
<evidence type="ECO:0000256" key="4">
    <source>
        <dbReference type="ARBA" id="ARBA00022481"/>
    </source>
</evidence>
<protein>
    <recommendedName>
        <fullName evidence="2">Type II secretion system protein H</fullName>
    </recommendedName>
    <alternativeName>
        <fullName evidence="10">General secretion pathway protein H</fullName>
    </alternativeName>
</protein>
<gene>
    <name evidence="13" type="ORF">GA0116959_104138</name>
</gene>
<comment type="similarity">
    <text evidence="9">Belongs to the GSP H family.</text>
</comment>
<evidence type="ECO:0000313" key="14">
    <source>
        <dbReference type="Proteomes" id="UP000243661"/>
    </source>
</evidence>
<evidence type="ECO:0000256" key="9">
    <source>
        <dbReference type="ARBA" id="ARBA00025772"/>
    </source>
</evidence>
<dbReference type="GO" id="GO:0015627">
    <property type="term" value="C:type II protein secretion system complex"/>
    <property type="evidence" value="ECO:0007669"/>
    <property type="project" value="InterPro"/>
</dbReference>
<reference evidence="13 14" key="1">
    <citation type="submission" date="2016-08" db="EMBL/GenBank/DDBJ databases">
        <authorList>
            <person name="Seilhamer J.J."/>
        </authorList>
    </citation>
    <scope>NUCLEOTIDE SEQUENCE [LARGE SCALE GENOMIC DNA]</scope>
    <source>
        <strain evidence="13 14">ANC 4874</strain>
    </source>
</reference>
<dbReference type="InterPro" id="IPR022346">
    <property type="entry name" value="T2SS_GspH"/>
</dbReference>
<comment type="subcellular location">
    <subcellularLocation>
        <location evidence="1">Cell inner membrane</location>
        <topology evidence="1">Single-pass membrane protein</topology>
    </subcellularLocation>
</comment>
<dbReference type="GO" id="GO:0005886">
    <property type="term" value="C:plasma membrane"/>
    <property type="evidence" value="ECO:0007669"/>
    <property type="project" value="UniProtKB-SubCell"/>
</dbReference>
<evidence type="ECO:0000313" key="13">
    <source>
        <dbReference type="EMBL" id="SCC71507.1"/>
    </source>
</evidence>
<evidence type="ECO:0000256" key="2">
    <source>
        <dbReference type="ARBA" id="ARBA00021549"/>
    </source>
</evidence>
<dbReference type="Gene3D" id="3.30.700.10">
    <property type="entry name" value="Glycoprotein, Type 4 Pilin"/>
    <property type="match status" value="1"/>
</dbReference>
<evidence type="ECO:0000256" key="7">
    <source>
        <dbReference type="ARBA" id="ARBA00022989"/>
    </source>
</evidence>
<evidence type="ECO:0000256" key="1">
    <source>
        <dbReference type="ARBA" id="ARBA00004377"/>
    </source>
</evidence>
<evidence type="ECO:0000259" key="12">
    <source>
        <dbReference type="Pfam" id="PF12019"/>
    </source>
</evidence>
<organism evidence="13 14">
    <name type="scientific">Acinetobacter albensis</name>
    <dbReference type="NCBI Taxonomy" id="1673609"/>
    <lineage>
        <taxon>Bacteria</taxon>
        <taxon>Pseudomonadati</taxon>
        <taxon>Pseudomonadota</taxon>
        <taxon>Gammaproteobacteria</taxon>
        <taxon>Moraxellales</taxon>
        <taxon>Moraxellaceae</taxon>
        <taxon>Acinetobacter</taxon>
    </lineage>
</organism>
<evidence type="ECO:0000256" key="10">
    <source>
        <dbReference type="ARBA" id="ARBA00030775"/>
    </source>
</evidence>
<feature type="transmembrane region" description="Helical" evidence="11">
    <location>
        <begin position="12"/>
        <end position="33"/>
    </location>
</feature>
<accession>A0A1C4GTH4</accession>
<evidence type="ECO:0000256" key="5">
    <source>
        <dbReference type="ARBA" id="ARBA00022519"/>
    </source>
</evidence>
<dbReference type="RefSeq" id="WP_244878558.1">
    <property type="nucleotide sequence ID" value="NZ_FMBK01000004.1"/>
</dbReference>
<keyword evidence="6 11" id="KW-0812">Transmembrane</keyword>
<dbReference type="PROSITE" id="PS00409">
    <property type="entry name" value="PROKAR_NTER_METHYL"/>
    <property type="match status" value="1"/>
</dbReference>
<dbReference type="Proteomes" id="UP000243661">
    <property type="component" value="Unassembled WGS sequence"/>
</dbReference>
<evidence type="ECO:0000256" key="6">
    <source>
        <dbReference type="ARBA" id="ARBA00022692"/>
    </source>
</evidence>
<name>A0A1C4GTH4_9GAMM</name>
<evidence type="ECO:0000256" key="11">
    <source>
        <dbReference type="SAM" id="Phobius"/>
    </source>
</evidence>
<keyword evidence="4" id="KW-0488">Methylation</keyword>
<feature type="domain" description="General secretion pathway GspH" evidence="12">
    <location>
        <begin position="46"/>
        <end position="169"/>
    </location>
</feature>
<evidence type="ECO:0000256" key="8">
    <source>
        <dbReference type="ARBA" id="ARBA00023136"/>
    </source>
</evidence>
<dbReference type="NCBIfam" id="TIGR02532">
    <property type="entry name" value="IV_pilin_GFxxxE"/>
    <property type="match status" value="1"/>
</dbReference>
<evidence type="ECO:0000256" key="3">
    <source>
        <dbReference type="ARBA" id="ARBA00022475"/>
    </source>
</evidence>
<proteinExistence type="inferred from homology"/>
<keyword evidence="7 11" id="KW-1133">Transmembrane helix</keyword>
<keyword evidence="3" id="KW-1003">Cell membrane</keyword>
<dbReference type="EMBL" id="FMBK01000004">
    <property type="protein sequence ID" value="SCC71507.1"/>
    <property type="molecule type" value="Genomic_DNA"/>
</dbReference>
<dbReference type="InterPro" id="IPR045584">
    <property type="entry name" value="Pilin-like"/>
</dbReference>
<dbReference type="InterPro" id="IPR012902">
    <property type="entry name" value="N_methyl_site"/>
</dbReference>
<sequence>MQQIKINHGFTLIELMVTIAVMAIIATIAAPSFGDMIARQKLNTSTRDLMMAINQAKSQAALMKTTVALCLSRTNSDDDFTKEECAAAVIPEYTATNPGPPVVPVLTELKKEEVVKTRVISVKINSDVVISSTSASTLLFTDVGSANSSETFSFCKSGLQKSVSVTRLGIMSQTSGTC</sequence>
<dbReference type="SUPFAM" id="SSF54523">
    <property type="entry name" value="Pili subunits"/>
    <property type="match status" value="1"/>
</dbReference>
<keyword evidence="5" id="KW-0997">Cell inner membrane</keyword>
<keyword evidence="8 11" id="KW-0472">Membrane</keyword>